<dbReference type="PANTHER" id="PTHR15885:SF1">
    <property type="entry name" value="COILED-COIL DOMAIN-CONTAINING PROTEIN 174"/>
    <property type="match status" value="1"/>
</dbReference>
<reference evidence="3" key="1">
    <citation type="submission" date="2021-02" db="EMBL/GenBank/DDBJ databases">
        <authorList>
            <person name="Bekaert M."/>
        </authorList>
    </citation>
    <scope>NUCLEOTIDE SEQUENCE</scope>
    <source>
        <strain evidence="3">IoA-00</strain>
    </source>
</reference>
<feature type="compositionally biased region" description="Low complexity" evidence="2">
    <location>
        <begin position="344"/>
        <end position="360"/>
    </location>
</feature>
<sequence>MSSQFRPDSSSLVDLKAEVYRKKEEAKRNKARNIYDESVYVPKIRTKILTNETPKNEKEDEDFEKISQVQDTLSKKAALYDHLKTSRDDNELLRNRFLVEFKDFEEADEDIVEYTDPLGRSRKVTRGELRILEKEDKSWCESRPPPQNLNEREPDTDEETLKRELLREKWSQEEEENLRKRDVHYGDLLFNEARTHGTGYYGFSREEIERRKEIDALKDFHKETLDAQNESKKSQKAKSRLLAARLKKVRERKRLKMGLPIRPVGMEVEEEREESESEGENAESKLEESIAQSVRAMRDKRDSEDRKRKFVREWDLGKEDYNVMSQEDWVREKRTERHSEFGPSYSSYSKSNKYSSNHHSSSAKRSEYSSSYSDDDHNTSREYQNSSTHSARNIKKNSSSLSLKERIELYSEYTCPSSSKSDRESKGPEIPPPKFNETSKLYIPNIKESFKKGLDEKKKLNQRIYLSRNFYSLMASNVFGAKSFKPVPPEKGSFPLDYEGKYKCRETSKDYLVCRMDNDLMAKETLANLGFKEDN</sequence>
<dbReference type="EMBL" id="HG994592">
    <property type="protein sequence ID" value="CAF2831633.1"/>
    <property type="molecule type" value="Genomic_DNA"/>
</dbReference>
<feature type="compositionally biased region" description="Acidic residues" evidence="2">
    <location>
        <begin position="267"/>
        <end position="281"/>
    </location>
</feature>
<evidence type="ECO:0000256" key="2">
    <source>
        <dbReference type="SAM" id="MobiDB-lite"/>
    </source>
</evidence>
<keyword evidence="1" id="KW-0175">Coiled coil</keyword>
<dbReference type="GO" id="GO:0005634">
    <property type="term" value="C:nucleus"/>
    <property type="evidence" value="ECO:0007669"/>
    <property type="project" value="TreeGrafter"/>
</dbReference>
<dbReference type="Pfam" id="PF13300">
    <property type="entry name" value="DUF4078"/>
    <property type="match status" value="1"/>
</dbReference>
<evidence type="ECO:0000313" key="3">
    <source>
        <dbReference type="EMBL" id="CAF2831633.1"/>
    </source>
</evidence>
<dbReference type="InterPro" id="IPR025066">
    <property type="entry name" value="CCDC174-like"/>
</dbReference>
<proteinExistence type="predicted"/>
<gene>
    <name evidence="3" type="ORF">LSAA_4223</name>
</gene>
<feature type="region of interest" description="Disordered" evidence="2">
    <location>
        <begin position="266"/>
        <end position="309"/>
    </location>
</feature>
<feature type="compositionally biased region" description="Basic and acidic residues" evidence="2">
    <location>
        <begin position="296"/>
        <end position="309"/>
    </location>
</feature>
<evidence type="ECO:0000256" key="1">
    <source>
        <dbReference type="ARBA" id="ARBA00023054"/>
    </source>
</evidence>
<feature type="compositionally biased region" description="Polar residues" evidence="2">
    <location>
        <begin position="381"/>
        <end position="391"/>
    </location>
</feature>
<dbReference type="Proteomes" id="UP000675881">
    <property type="component" value="Chromosome 13"/>
</dbReference>
<organism evidence="3 4">
    <name type="scientific">Lepeophtheirus salmonis</name>
    <name type="common">Salmon louse</name>
    <name type="synonym">Caligus salmonis</name>
    <dbReference type="NCBI Taxonomy" id="72036"/>
    <lineage>
        <taxon>Eukaryota</taxon>
        <taxon>Metazoa</taxon>
        <taxon>Ecdysozoa</taxon>
        <taxon>Arthropoda</taxon>
        <taxon>Crustacea</taxon>
        <taxon>Multicrustacea</taxon>
        <taxon>Hexanauplia</taxon>
        <taxon>Copepoda</taxon>
        <taxon>Siphonostomatoida</taxon>
        <taxon>Caligidae</taxon>
        <taxon>Lepeophtheirus</taxon>
    </lineage>
</organism>
<keyword evidence="4" id="KW-1185">Reference proteome</keyword>
<feature type="region of interest" description="Disordered" evidence="2">
    <location>
        <begin position="414"/>
        <end position="438"/>
    </location>
</feature>
<name>A0A7R8CJ28_LEPSM</name>
<evidence type="ECO:0000313" key="4">
    <source>
        <dbReference type="Proteomes" id="UP000675881"/>
    </source>
</evidence>
<accession>A0A7R8CJ28</accession>
<protein>
    <submittedName>
        <fullName evidence="3">(salmon louse) hypothetical protein</fullName>
    </submittedName>
</protein>
<feature type="region of interest" description="Disordered" evidence="2">
    <location>
        <begin position="137"/>
        <end position="160"/>
    </location>
</feature>
<feature type="compositionally biased region" description="Basic and acidic residues" evidence="2">
    <location>
        <begin position="328"/>
        <end position="340"/>
    </location>
</feature>
<dbReference type="OrthoDB" id="333551at2759"/>
<feature type="region of interest" description="Disordered" evidence="2">
    <location>
        <begin position="325"/>
        <end position="399"/>
    </location>
</feature>
<dbReference type="AlphaFoldDB" id="A0A7R8CJ28"/>
<dbReference type="PANTHER" id="PTHR15885">
    <property type="entry name" value="COILED-COIL DOMAIN-CONTAINING PROTEIN 174"/>
    <property type="match status" value="1"/>
</dbReference>